<sequence>MSDILNPCVTCGACCAFFRVSFYWSEADDGGGCVPVELTEPLTPFLRAMSGTNSKSPRCSALKGEIGGCVTCAIYDQRPTPCREFSMSGENGQPNDACDRARAKYGLPPLFQPSLPAITESYVSQGASLLSDHVQSPSL</sequence>
<proteinExistence type="predicted"/>
<accession>A0ABS4P477</accession>
<organism evidence="1 2">
    <name type="scientific">Winslowiella toletana</name>
    <dbReference type="NCBI Taxonomy" id="92490"/>
    <lineage>
        <taxon>Bacteria</taxon>
        <taxon>Pseudomonadati</taxon>
        <taxon>Pseudomonadota</taxon>
        <taxon>Gammaproteobacteria</taxon>
        <taxon>Enterobacterales</taxon>
        <taxon>Erwiniaceae</taxon>
        <taxon>Winslowiella</taxon>
    </lineage>
</organism>
<keyword evidence="2" id="KW-1185">Reference proteome</keyword>
<dbReference type="RefSeq" id="WP_017799875.1">
    <property type="nucleotide sequence ID" value="NZ_JAGGMQ010000001.1"/>
</dbReference>
<dbReference type="Proteomes" id="UP001195624">
    <property type="component" value="Unassembled WGS sequence"/>
</dbReference>
<name>A0ABS4P477_9GAMM</name>
<protein>
    <submittedName>
        <fullName evidence="1">Fe-S-cluster containining protein</fullName>
    </submittedName>
</protein>
<evidence type="ECO:0000313" key="1">
    <source>
        <dbReference type="EMBL" id="MBP2166886.1"/>
    </source>
</evidence>
<dbReference type="InterPro" id="IPR005358">
    <property type="entry name" value="Puta_zinc/iron-chelating_dom"/>
</dbReference>
<evidence type="ECO:0000313" key="2">
    <source>
        <dbReference type="Proteomes" id="UP001195624"/>
    </source>
</evidence>
<reference evidence="2" key="1">
    <citation type="submission" date="2023-07" db="EMBL/GenBank/DDBJ databases">
        <title>Genome mining of underrepresented organisms for secondary metabolites.</title>
        <authorList>
            <person name="D'Agostino P.M."/>
        </authorList>
    </citation>
    <scope>NUCLEOTIDE SEQUENCE [LARGE SCALE GENOMIC DNA]</scope>
    <source>
        <strain evidence="2">WS4403</strain>
    </source>
</reference>
<dbReference type="Pfam" id="PF03692">
    <property type="entry name" value="CxxCxxCC"/>
    <property type="match status" value="1"/>
</dbReference>
<comment type="caution">
    <text evidence="1">The sequence shown here is derived from an EMBL/GenBank/DDBJ whole genome shotgun (WGS) entry which is preliminary data.</text>
</comment>
<gene>
    <name evidence="1" type="ORF">J2125_000078</name>
</gene>
<dbReference type="EMBL" id="JAGGMQ010000001">
    <property type="protein sequence ID" value="MBP2166886.1"/>
    <property type="molecule type" value="Genomic_DNA"/>
</dbReference>